<comment type="similarity">
    <text evidence="1 5">Belongs to the D-isomer specific 2-hydroxyacid dehydrogenase family.</text>
</comment>
<sequence length="396" mass="42117">MKILIADKLSKTAVEALKAAGMKKVEMDPDLTTETLPSAVAPYDILVVRSTKVTEEVIRAGVNLSLIVRAGAGVNTIDLKTASLLGIHVANCPGKNTAAVAELVMGLMIAADRRIADCTADLRAGVWNKKLYSKAAGIKGRTLGIIGMGAIGRAVAKRAKGFEMNVAAWSRSLTPERAEELGIVYCENPLDAARQSDVVTVHLAASADTKHFIDTAFFSEMKENSIFINTSRGEIVDTAALKKAAETKGLKIALDVYENEPPATSNEFTDTGLAAAVTGTHHIGASTSQAAESVAAETVRVITEYRSTGTPPNVVNLRDKNDTDINLVVRHFNHVGILAGVLDEIRTAGINIEEMQNSIFKGDKAAVCTIKLDNMPGDELLQKIAAVDDIINVSLK</sequence>
<evidence type="ECO:0000256" key="5">
    <source>
        <dbReference type="RuleBase" id="RU003719"/>
    </source>
</evidence>
<evidence type="ECO:0000259" key="7">
    <source>
        <dbReference type="Pfam" id="PF02826"/>
    </source>
</evidence>
<evidence type="ECO:0000259" key="6">
    <source>
        <dbReference type="Pfam" id="PF00389"/>
    </source>
</evidence>
<gene>
    <name evidence="8" type="ORF">PQJ61_07540</name>
</gene>
<dbReference type="SUPFAM" id="SSF52283">
    <property type="entry name" value="Formate/glycerate dehydrogenase catalytic domain-like"/>
    <property type="match status" value="1"/>
</dbReference>
<dbReference type="GO" id="GO:0051287">
    <property type="term" value="F:NAD binding"/>
    <property type="evidence" value="ECO:0007669"/>
    <property type="project" value="InterPro"/>
</dbReference>
<comment type="pathway">
    <text evidence="4">Amino-acid biosynthesis.</text>
</comment>
<proteinExistence type="inferred from homology"/>
<name>A0AAJ1IER8_9SPIO</name>
<dbReference type="AlphaFoldDB" id="A0AAJ1IER8"/>
<dbReference type="InterPro" id="IPR050857">
    <property type="entry name" value="D-2-hydroxyacid_DH"/>
</dbReference>
<dbReference type="SUPFAM" id="SSF51735">
    <property type="entry name" value="NAD(P)-binding Rossmann-fold domains"/>
    <property type="match status" value="1"/>
</dbReference>
<evidence type="ECO:0000256" key="3">
    <source>
        <dbReference type="ARBA" id="ARBA00023027"/>
    </source>
</evidence>
<keyword evidence="3" id="KW-0520">NAD</keyword>
<dbReference type="GO" id="GO:0016616">
    <property type="term" value="F:oxidoreductase activity, acting on the CH-OH group of donors, NAD or NADP as acceptor"/>
    <property type="evidence" value="ECO:0007669"/>
    <property type="project" value="InterPro"/>
</dbReference>
<dbReference type="Proteomes" id="UP001221217">
    <property type="component" value="Unassembled WGS sequence"/>
</dbReference>
<dbReference type="EMBL" id="JAQQAL010000014">
    <property type="protein sequence ID" value="MDC7226602.1"/>
    <property type="molecule type" value="Genomic_DNA"/>
</dbReference>
<dbReference type="InterPro" id="IPR036291">
    <property type="entry name" value="NAD(P)-bd_dom_sf"/>
</dbReference>
<dbReference type="Pfam" id="PF00389">
    <property type="entry name" value="2-Hacid_dh"/>
    <property type="match status" value="1"/>
</dbReference>
<evidence type="ECO:0000256" key="1">
    <source>
        <dbReference type="ARBA" id="ARBA00005854"/>
    </source>
</evidence>
<dbReference type="SUPFAM" id="SSF55021">
    <property type="entry name" value="ACT-like"/>
    <property type="match status" value="1"/>
</dbReference>
<dbReference type="InterPro" id="IPR029753">
    <property type="entry name" value="D-isomer_DH_CS"/>
</dbReference>
<keyword evidence="2 5" id="KW-0560">Oxidoreductase</keyword>
<dbReference type="PROSITE" id="PS00671">
    <property type="entry name" value="D_2_HYDROXYACID_DH_3"/>
    <property type="match status" value="1"/>
</dbReference>
<feature type="domain" description="D-isomer specific 2-hydroxyacid dehydrogenase NAD-binding" evidence="7">
    <location>
        <begin position="105"/>
        <end position="283"/>
    </location>
</feature>
<dbReference type="InterPro" id="IPR006140">
    <property type="entry name" value="D-isomer_DH_NAD-bd"/>
</dbReference>
<evidence type="ECO:0000256" key="2">
    <source>
        <dbReference type="ARBA" id="ARBA00023002"/>
    </source>
</evidence>
<dbReference type="Gene3D" id="3.30.70.260">
    <property type="match status" value="1"/>
</dbReference>
<feature type="domain" description="D-isomer specific 2-hydroxyacid dehydrogenase catalytic" evidence="6">
    <location>
        <begin position="3"/>
        <end position="316"/>
    </location>
</feature>
<comment type="caution">
    <text evidence="8">The sequence shown here is derived from an EMBL/GenBank/DDBJ whole genome shotgun (WGS) entry which is preliminary data.</text>
</comment>
<dbReference type="InterPro" id="IPR006139">
    <property type="entry name" value="D-isomer_2_OHA_DH_cat_dom"/>
</dbReference>
<evidence type="ECO:0000313" key="9">
    <source>
        <dbReference type="Proteomes" id="UP001221217"/>
    </source>
</evidence>
<accession>A0AAJ1IER8</accession>
<evidence type="ECO:0000313" key="8">
    <source>
        <dbReference type="EMBL" id="MDC7226602.1"/>
    </source>
</evidence>
<dbReference type="PANTHER" id="PTHR42789:SF1">
    <property type="entry name" value="D-ISOMER SPECIFIC 2-HYDROXYACID DEHYDROGENASE FAMILY PROTEIN (AFU_ORTHOLOGUE AFUA_6G10090)"/>
    <property type="match status" value="1"/>
</dbReference>
<protein>
    <submittedName>
        <fullName evidence="8">NAD(P)-dependent oxidoreductase</fullName>
    </submittedName>
</protein>
<dbReference type="Gene3D" id="3.40.50.720">
    <property type="entry name" value="NAD(P)-binding Rossmann-like Domain"/>
    <property type="match status" value="2"/>
</dbReference>
<dbReference type="PANTHER" id="PTHR42789">
    <property type="entry name" value="D-ISOMER SPECIFIC 2-HYDROXYACID DEHYDROGENASE FAMILY PROTEIN (AFU_ORTHOLOGUE AFUA_6G10090)"/>
    <property type="match status" value="1"/>
</dbReference>
<organism evidence="8 9">
    <name type="scientific">Candidatus Thalassospirochaeta sargassi</name>
    <dbReference type="NCBI Taxonomy" id="3119039"/>
    <lineage>
        <taxon>Bacteria</taxon>
        <taxon>Pseudomonadati</taxon>
        <taxon>Spirochaetota</taxon>
        <taxon>Spirochaetia</taxon>
        <taxon>Spirochaetales</taxon>
        <taxon>Spirochaetaceae</taxon>
        <taxon>Candidatus Thalassospirochaeta</taxon>
    </lineage>
</organism>
<evidence type="ECO:0000256" key="4">
    <source>
        <dbReference type="ARBA" id="ARBA00029440"/>
    </source>
</evidence>
<dbReference type="Pfam" id="PF02826">
    <property type="entry name" value="2-Hacid_dh_C"/>
    <property type="match status" value="1"/>
</dbReference>
<reference evidence="8 9" key="1">
    <citation type="submission" date="2022-12" db="EMBL/GenBank/DDBJ databases">
        <title>Metagenome assembled genome from gulf of manar.</title>
        <authorList>
            <person name="Kohli P."/>
            <person name="Pk S."/>
            <person name="Venkata Ramana C."/>
            <person name="Sasikala C."/>
        </authorList>
    </citation>
    <scope>NUCLEOTIDE SEQUENCE [LARGE SCALE GENOMIC DNA]</scope>
    <source>
        <strain evidence="8">JB008</strain>
    </source>
</reference>
<dbReference type="InterPro" id="IPR045865">
    <property type="entry name" value="ACT-like_dom_sf"/>
</dbReference>